<evidence type="ECO:0000256" key="13">
    <source>
        <dbReference type="ARBA" id="ARBA00022833"/>
    </source>
</evidence>
<proteinExistence type="inferred from homology"/>
<evidence type="ECO:0000256" key="17">
    <source>
        <dbReference type="ARBA" id="ARBA00023204"/>
    </source>
</evidence>
<dbReference type="SMART" id="SM01232">
    <property type="entry name" value="H2TH"/>
    <property type="match status" value="1"/>
</dbReference>
<dbReference type="FunFam" id="3.20.190.10:FF:000001">
    <property type="entry name" value="Formamidopyrimidine-DNA glycosylase"/>
    <property type="match status" value="1"/>
</dbReference>
<dbReference type="Gene3D" id="3.40.50.300">
    <property type="entry name" value="P-loop containing nucleotide triphosphate hydrolases"/>
    <property type="match status" value="1"/>
</dbReference>
<keyword evidence="12 23" id="KW-0378">Hydrolase</keyword>
<dbReference type="GO" id="GO:0008270">
    <property type="term" value="F:zinc ion binding"/>
    <property type="evidence" value="ECO:0007669"/>
    <property type="project" value="UniProtKB-UniRule"/>
</dbReference>
<dbReference type="InterPro" id="IPR020629">
    <property type="entry name" value="FPG_Glyclase"/>
</dbReference>
<dbReference type="InterPro" id="IPR000214">
    <property type="entry name" value="Znf_DNA_glyclase/AP_lyase"/>
</dbReference>
<dbReference type="EC" id="4.2.99.18" evidence="23"/>
<evidence type="ECO:0000256" key="12">
    <source>
        <dbReference type="ARBA" id="ARBA00022801"/>
    </source>
</evidence>
<dbReference type="InterPro" id="IPR015886">
    <property type="entry name" value="H2TH_FPG"/>
</dbReference>
<accession>A0A0R1LZK7</accession>
<evidence type="ECO:0000256" key="11">
    <source>
        <dbReference type="ARBA" id="ARBA00022777"/>
    </source>
</evidence>
<dbReference type="UniPathway" id="UPA00241">
    <property type="reaction ID" value="UER00356"/>
</dbReference>
<evidence type="ECO:0000256" key="24">
    <source>
        <dbReference type="HAMAP-Rule" id="MF_00376"/>
    </source>
</evidence>
<dbReference type="PROSITE" id="PS51066">
    <property type="entry name" value="ZF_FPG_2"/>
    <property type="match status" value="1"/>
</dbReference>
<dbReference type="HAMAP" id="MF_00376">
    <property type="entry name" value="Dephospho_CoA_kinase"/>
    <property type="match status" value="1"/>
</dbReference>
<evidence type="ECO:0000256" key="2">
    <source>
        <dbReference type="ARBA" id="ARBA00009018"/>
    </source>
</evidence>
<comment type="pathway">
    <text evidence="24">Cofactor biosynthesis; coenzyme A biosynthesis; CoA from (R)-pantothenate: step 5/5.</text>
</comment>
<dbReference type="GO" id="GO:0140078">
    <property type="term" value="F:class I DNA-(apurinic or apyrimidinic site) endonuclease activity"/>
    <property type="evidence" value="ECO:0007669"/>
    <property type="project" value="UniProtKB-EC"/>
</dbReference>
<dbReference type="Proteomes" id="UP000051160">
    <property type="component" value="Unassembled WGS sequence"/>
</dbReference>
<evidence type="ECO:0000256" key="10">
    <source>
        <dbReference type="ARBA" id="ARBA00022771"/>
    </source>
</evidence>
<evidence type="ECO:0000313" key="27">
    <source>
        <dbReference type="EMBL" id="KRK97914.1"/>
    </source>
</evidence>
<dbReference type="NCBIfam" id="NF002211">
    <property type="entry name" value="PRK01103.1"/>
    <property type="match status" value="1"/>
</dbReference>
<comment type="catalytic activity">
    <reaction evidence="24">
        <text>3'-dephospho-CoA + ATP = ADP + CoA + H(+)</text>
        <dbReference type="Rhea" id="RHEA:18245"/>
        <dbReference type="ChEBI" id="CHEBI:15378"/>
        <dbReference type="ChEBI" id="CHEBI:30616"/>
        <dbReference type="ChEBI" id="CHEBI:57287"/>
        <dbReference type="ChEBI" id="CHEBI:57328"/>
        <dbReference type="ChEBI" id="CHEBI:456216"/>
        <dbReference type="EC" id="2.7.1.24"/>
    </reaction>
</comment>
<gene>
    <name evidence="23" type="primary">mutM</name>
    <name evidence="24" type="synonym">coaE</name>
    <name evidence="23" type="synonym">fpg</name>
    <name evidence="27" type="ORF">FD04_GL000887</name>
</gene>
<dbReference type="InterPro" id="IPR010663">
    <property type="entry name" value="Znf_FPG/IleRS"/>
</dbReference>
<dbReference type="GO" id="GO:0005524">
    <property type="term" value="F:ATP binding"/>
    <property type="evidence" value="ECO:0007669"/>
    <property type="project" value="UniProtKB-UniRule"/>
</dbReference>
<dbReference type="FunFam" id="3.40.50.300:FF:000991">
    <property type="entry name" value="Dephospho-CoA kinase"/>
    <property type="match status" value="1"/>
</dbReference>
<comment type="catalytic activity">
    <reaction evidence="21 23">
        <text>2'-deoxyribonucleotide-(2'-deoxyribose 5'-phosphate)-2'-deoxyribonucleotide-DNA = a 3'-end 2'-deoxyribonucleotide-(2,3-dehydro-2,3-deoxyribose 5'-phosphate)-DNA + a 5'-end 5'-phospho-2'-deoxyribonucleoside-DNA + H(+)</text>
        <dbReference type="Rhea" id="RHEA:66592"/>
        <dbReference type="Rhea" id="RHEA-COMP:13180"/>
        <dbReference type="Rhea" id="RHEA-COMP:16897"/>
        <dbReference type="Rhea" id="RHEA-COMP:17067"/>
        <dbReference type="ChEBI" id="CHEBI:15378"/>
        <dbReference type="ChEBI" id="CHEBI:136412"/>
        <dbReference type="ChEBI" id="CHEBI:157695"/>
        <dbReference type="ChEBI" id="CHEBI:167181"/>
        <dbReference type="EC" id="4.2.99.18"/>
    </reaction>
</comment>
<dbReference type="NCBIfam" id="TIGR00152">
    <property type="entry name" value="dephospho-CoA kinase"/>
    <property type="match status" value="1"/>
</dbReference>
<dbReference type="CDD" id="cd02022">
    <property type="entry name" value="DPCK"/>
    <property type="match status" value="1"/>
</dbReference>
<comment type="function">
    <text evidence="23">Involved in base excision repair of DNA damaged by oxidation or by mutagenic agents. Acts as DNA glycosylase that recognizes and removes damaged bases. Has a preference for oxidized purines, such as 7,8-dihydro-8-oxoguanine (8-oxoG). Has AP (apurinic/apyrimidinic) lyase activity and introduces nicks in the DNA strand. Cleaves the DNA backbone by beta-delta elimination to generate a single-strand break at the site of the removed base with both 3'- and 5'-phosphates.</text>
</comment>
<dbReference type="SUPFAM" id="SSF46946">
    <property type="entry name" value="S13-like H2TH domain"/>
    <property type="match status" value="1"/>
</dbReference>
<dbReference type="Gene3D" id="3.20.190.10">
    <property type="entry name" value="MutM-like, N-terminal"/>
    <property type="match status" value="1"/>
</dbReference>
<keyword evidence="5 24" id="KW-0963">Cytoplasm</keyword>
<evidence type="ECO:0000256" key="21">
    <source>
        <dbReference type="ARBA" id="ARBA00044632"/>
    </source>
</evidence>
<keyword evidence="17 23" id="KW-0234">DNA repair</keyword>
<evidence type="ECO:0000256" key="3">
    <source>
        <dbReference type="ARBA" id="ARBA00009409"/>
    </source>
</evidence>
<evidence type="ECO:0000256" key="16">
    <source>
        <dbReference type="ARBA" id="ARBA00023125"/>
    </source>
</evidence>
<comment type="caution">
    <text evidence="27">The sequence shown here is derived from an EMBL/GenBank/DDBJ whole genome shotgun (WGS) entry which is preliminary data.</text>
</comment>
<feature type="domain" description="Formamidopyrimidine-DNA glycosylase catalytic" evidence="26">
    <location>
        <begin position="2"/>
        <end position="114"/>
    </location>
</feature>
<feature type="active site" description="Proton donor" evidence="23">
    <location>
        <position position="3"/>
    </location>
</feature>
<comment type="catalytic activity">
    <reaction evidence="1 23">
        <text>Hydrolysis of DNA containing ring-opened 7-methylguanine residues, releasing 2,6-diamino-4-hydroxy-5-(N-methyl)formamidopyrimidine.</text>
        <dbReference type="EC" id="3.2.2.23"/>
    </reaction>
</comment>
<keyword evidence="6 24" id="KW-0808">Transferase</keyword>
<dbReference type="CDD" id="cd08966">
    <property type="entry name" value="EcFpg-like_N"/>
    <property type="match status" value="1"/>
</dbReference>
<dbReference type="SUPFAM" id="SSF57716">
    <property type="entry name" value="Glucocorticoid receptor-like (DNA-binding domain)"/>
    <property type="match status" value="1"/>
</dbReference>
<dbReference type="PROSITE" id="PS51219">
    <property type="entry name" value="DPCK"/>
    <property type="match status" value="1"/>
</dbReference>
<sequence length="485" mass="54162">MPELPEVETVRKGLTRLVEGATIKTVDVLYEKMVSPRSSTFQQQLAGKKIERIDRRGKYLLFRFNDKLTMVSHLRMEGKYDVQPTGTPLTKHTHVVFHLTDGRDLRYTDTRKFGRMQLLETGTETQLVPGLTKMGPEPTEDTLTFDYMKQIFAKSKKAIKPLLLDQNEIAGLGNIYVDETLWMSRIHPLQPANSIPDYQIRQLRSNIIKEINRAIEGHGTTVHSFSTAFGEAGEFQNHLNVYGRKGEPCVRCDTPIEKIKVAQRGTHFCPACQVLRSKPSQTMVLGLTGGIATGKSTVSQLLQDYQIPIIDADKVAREVVEPGTDGLKQIQSTFGWQMIQPDGTLDRHALGTLVFAQHDKLDQLNQIMGPLIKAAVSAKLKRLRRQHQPLIIYDAPTLFEAHGAAGVSAIMVVSVPEDVQLKRLMTRDKLSQSEALNRIASQMPLADKIARADVVIDNAGSVDKTKAQVVKWLNEAGFSSLMSED</sequence>
<dbReference type="GO" id="GO:0006284">
    <property type="term" value="P:base-excision repair"/>
    <property type="evidence" value="ECO:0007669"/>
    <property type="project" value="InterPro"/>
</dbReference>
<dbReference type="Pfam" id="PF06827">
    <property type="entry name" value="zf-FPG_IleRS"/>
    <property type="match status" value="1"/>
</dbReference>
<comment type="similarity">
    <text evidence="2 24">Belongs to the CoaE family.</text>
</comment>
<keyword evidence="9 23" id="KW-0227">DNA damage</keyword>
<dbReference type="SUPFAM" id="SSF52540">
    <property type="entry name" value="P-loop containing nucleoside triphosphate hydrolases"/>
    <property type="match status" value="1"/>
</dbReference>
<keyword evidence="11 24" id="KW-0418">Kinase</keyword>
<evidence type="ECO:0000256" key="18">
    <source>
        <dbReference type="ARBA" id="ARBA00023239"/>
    </source>
</evidence>
<dbReference type="SUPFAM" id="SSF81624">
    <property type="entry name" value="N-terminal domain of MutM-like DNA repair proteins"/>
    <property type="match status" value="1"/>
</dbReference>
<dbReference type="AlphaFoldDB" id="A0A0R1LZK7"/>
<dbReference type="PANTHER" id="PTHR22993:SF9">
    <property type="entry name" value="FORMAMIDOPYRIMIDINE-DNA GLYCOSYLASE"/>
    <property type="match status" value="1"/>
</dbReference>
<feature type="binding site" evidence="23">
    <location>
        <position position="111"/>
    </location>
    <ligand>
        <name>DNA</name>
        <dbReference type="ChEBI" id="CHEBI:16991"/>
    </ligand>
</feature>
<feature type="active site" description="Proton donor; for delta-elimination activity" evidence="23">
    <location>
        <position position="264"/>
    </location>
</feature>
<evidence type="ECO:0000256" key="14">
    <source>
        <dbReference type="ARBA" id="ARBA00022840"/>
    </source>
</evidence>
<keyword evidence="7 23" id="KW-0479">Metal-binding</keyword>
<dbReference type="InterPro" id="IPR010979">
    <property type="entry name" value="Ribosomal_uS13-like_H2TH"/>
</dbReference>
<dbReference type="Pfam" id="PF01121">
    <property type="entry name" value="CoaE"/>
    <property type="match status" value="1"/>
</dbReference>
<dbReference type="EC" id="2.7.1.24" evidence="24"/>
<evidence type="ECO:0000256" key="7">
    <source>
        <dbReference type="ARBA" id="ARBA00022723"/>
    </source>
</evidence>
<dbReference type="FunFam" id="1.10.8.50:FF:000003">
    <property type="entry name" value="Formamidopyrimidine-DNA glycosylase"/>
    <property type="match status" value="1"/>
</dbReference>
<dbReference type="NCBIfam" id="TIGR00577">
    <property type="entry name" value="fpg"/>
    <property type="match status" value="1"/>
</dbReference>
<keyword evidence="19 23" id="KW-0511">Multifunctional enzyme</keyword>
<feature type="active site" description="Schiff-base intermediate with DNA" evidence="23">
    <location>
        <position position="2"/>
    </location>
</feature>
<dbReference type="InterPro" id="IPR001977">
    <property type="entry name" value="Depp_CoAkinase"/>
</dbReference>
<dbReference type="Pfam" id="PF06831">
    <property type="entry name" value="H2TH"/>
    <property type="match status" value="1"/>
</dbReference>
<feature type="active site" description="Proton donor; for beta-elimination activity" evidence="23">
    <location>
        <position position="58"/>
    </location>
</feature>
<keyword evidence="15 24" id="KW-0173">Coenzyme A biosynthesis</keyword>
<dbReference type="InterPro" id="IPR012319">
    <property type="entry name" value="FPG_cat"/>
</dbReference>
<evidence type="ECO:0000256" key="20">
    <source>
        <dbReference type="ARBA" id="ARBA00023295"/>
    </source>
</evidence>
<dbReference type="PATRIC" id="fig|1423776.4.peg.894"/>
<evidence type="ECO:0000259" key="25">
    <source>
        <dbReference type="PROSITE" id="PS51066"/>
    </source>
</evidence>
<evidence type="ECO:0000313" key="28">
    <source>
        <dbReference type="Proteomes" id="UP000051160"/>
    </source>
</evidence>
<comment type="function">
    <text evidence="22">Involved in base excision repair of DNA damaged by oxidation or by mutagenic agents. Acts as a DNA glycosylase that recognizes and removes damaged bases. Has a preference for oxidized purines, such as 7,8-dihydro-8-oxoguanine (8-oxoG). Has AP (apurinic/apyrimidinic) lyase activity and introduces nicks in the DNA strand. Cleaves the DNA backbone by beta-delta elimination to generate a single-strand break at the site of the removed base with both 3'- and 5'-phosphates.</text>
</comment>
<dbReference type="Pfam" id="PF01149">
    <property type="entry name" value="Fapy_DNA_glyco"/>
    <property type="match status" value="1"/>
</dbReference>
<dbReference type="InterPro" id="IPR035937">
    <property type="entry name" value="FPG_N"/>
</dbReference>
<dbReference type="PROSITE" id="PS51068">
    <property type="entry name" value="FPG_CAT"/>
    <property type="match status" value="1"/>
</dbReference>
<evidence type="ECO:0000256" key="19">
    <source>
        <dbReference type="ARBA" id="ARBA00023268"/>
    </source>
</evidence>
<comment type="similarity">
    <text evidence="3 23">Belongs to the FPG family.</text>
</comment>
<evidence type="ECO:0000259" key="26">
    <source>
        <dbReference type="PROSITE" id="PS51068"/>
    </source>
</evidence>
<comment type="caution">
    <text evidence="23">Lacks conserved residue(s) required for the propagation of feature annotation.</text>
</comment>
<keyword evidence="13 23" id="KW-0862">Zinc</keyword>
<dbReference type="EMBL" id="AZEE01000028">
    <property type="protein sequence ID" value="KRK97914.1"/>
    <property type="molecule type" value="Genomic_DNA"/>
</dbReference>
<evidence type="ECO:0000256" key="9">
    <source>
        <dbReference type="ARBA" id="ARBA00022763"/>
    </source>
</evidence>
<evidence type="ECO:0000256" key="5">
    <source>
        <dbReference type="ARBA" id="ARBA00022490"/>
    </source>
</evidence>
<dbReference type="PANTHER" id="PTHR22993">
    <property type="entry name" value="FORMAMIDOPYRIMIDINE-DNA GLYCOSYLASE"/>
    <property type="match status" value="1"/>
</dbReference>
<keyword evidence="14 24" id="KW-0067">ATP-binding</keyword>
<evidence type="ECO:0000256" key="22">
    <source>
        <dbReference type="ARBA" id="ARBA00060177"/>
    </source>
</evidence>
<feature type="binding site" evidence="23">
    <location>
        <position position="92"/>
    </location>
    <ligand>
        <name>DNA</name>
        <dbReference type="ChEBI" id="CHEBI:16991"/>
    </ligand>
</feature>
<comment type="function">
    <text evidence="24">Catalyzes the phosphorylation of the 3'-hydroxyl group of dephosphocoenzyme A to form coenzyme A.</text>
</comment>
<dbReference type="InterPro" id="IPR027417">
    <property type="entry name" value="P-loop_NTPase"/>
</dbReference>
<dbReference type="Gene3D" id="1.10.8.50">
    <property type="match status" value="1"/>
</dbReference>
<dbReference type="HAMAP" id="MF_00103">
    <property type="entry name" value="Fapy_DNA_glycosyl"/>
    <property type="match status" value="1"/>
</dbReference>
<evidence type="ECO:0000256" key="4">
    <source>
        <dbReference type="ARBA" id="ARBA00011245"/>
    </source>
</evidence>
<organism evidence="27 28">
    <name type="scientific">Secundilactobacillus odoratitofui DSM 19909 = JCM 15043</name>
    <dbReference type="NCBI Taxonomy" id="1423776"/>
    <lineage>
        <taxon>Bacteria</taxon>
        <taxon>Bacillati</taxon>
        <taxon>Bacillota</taxon>
        <taxon>Bacilli</taxon>
        <taxon>Lactobacillales</taxon>
        <taxon>Lactobacillaceae</taxon>
        <taxon>Secundilactobacillus</taxon>
    </lineage>
</organism>
<comment type="subcellular location">
    <subcellularLocation>
        <location evidence="24">Cytoplasm</location>
    </subcellularLocation>
</comment>
<keyword evidence="16 23" id="KW-0238">DNA-binding</keyword>
<keyword evidence="20 23" id="KW-0326">Glycosidase</keyword>
<dbReference type="OrthoDB" id="9800855at2"/>
<dbReference type="SMART" id="SM00898">
    <property type="entry name" value="Fapy_DNA_glyco"/>
    <property type="match status" value="1"/>
</dbReference>
<evidence type="ECO:0000256" key="1">
    <source>
        <dbReference type="ARBA" id="ARBA00001668"/>
    </source>
</evidence>
<evidence type="ECO:0000256" key="6">
    <source>
        <dbReference type="ARBA" id="ARBA00022679"/>
    </source>
</evidence>
<dbReference type="STRING" id="1423776.FD04_GL000887"/>
<dbReference type="GO" id="GO:0034039">
    <property type="term" value="F:8-oxo-7,8-dihydroguanine DNA N-glycosylase activity"/>
    <property type="evidence" value="ECO:0007669"/>
    <property type="project" value="TreeGrafter"/>
</dbReference>
<evidence type="ECO:0000256" key="23">
    <source>
        <dbReference type="HAMAP-Rule" id="MF_00103"/>
    </source>
</evidence>
<dbReference type="GO" id="GO:0005737">
    <property type="term" value="C:cytoplasm"/>
    <property type="evidence" value="ECO:0007669"/>
    <property type="project" value="UniProtKB-SubCell"/>
</dbReference>
<evidence type="ECO:0000256" key="8">
    <source>
        <dbReference type="ARBA" id="ARBA00022741"/>
    </source>
</evidence>
<feature type="domain" description="FPG-type" evidence="25">
    <location>
        <begin position="240"/>
        <end position="274"/>
    </location>
</feature>
<protein>
    <recommendedName>
        <fullName evidence="23 24">Multifunctional fusion protein</fullName>
    </recommendedName>
    <domain>
        <recommendedName>
            <fullName evidence="23">Formamidopyrimidine-DNA glycosylase</fullName>
            <shortName evidence="23">Fapy-DNA glycosylase</shortName>
            <ecNumber evidence="23">3.2.2.23</ecNumber>
        </recommendedName>
        <alternativeName>
            <fullName evidence="23">DNA-(apurinic or apyrimidinic site) lyase MutM</fullName>
            <shortName evidence="23">AP lyase MutM</shortName>
            <ecNumber evidence="23">4.2.99.18</ecNumber>
        </alternativeName>
    </domain>
    <domain>
        <recommendedName>
            <fullName evidence="24">Dephospho-CoA kinase</fullName>
            <ecNumber evidence="24">2.7.1.24</ecNumber>
        </recommendedName>
        <alternativeName>
            <fullName evidence="24">Dephosphocoenzyme A kinase</fullName>
        </alternativeName>
    </domain>
</protein>
<dbReference type="GO" id="GO:0015937">
    <property type="term" value="P:coenzyme A biosynthetic process"/>
    <property type="evidence" value="ECO:0007669"/>
    <property type="project" value="UniProtKB-UniRule"/>
</dbReference>
<name>A0A0R1LZK7_9LACO</name>
<dbReference type="GO" id="GO:0003684">
    <property type="term" value="F:damaged DNA binding"/>
    <property type="evidence" value="ECO:0007669"/>
    <property type="project" value="InterPro"/>
</dbReference>
<dbReference type="EC" id="3.2.2.23" evidence="23"/>
<dbReference type="GO" id="GO:0003690">
    <property type="term" value="F:double-stranded DNA binding"/>
    <property type="evidence" value="ECO:0007669"/>
    <property type="project" value="UniProtKB-ARBA"/>
</dbReference>
<keyword evidence="8 24" id="KW-0547">Nucleotide-binding</keyword>
<comment type="cofactor">
    <cofactor evidence="23">
        <name>Zn(2+)</name>
        <dbReference type="ChEBI" id="CHEBI:29105"/>
    </cofactor>
    <text evidence="23">Binds 1 zinc ion per subunit.</text>
</comment>
<comment type="subunit">
    <text evidence="4 23">Monomer.</text>
</comment>
<keyword evidence="18 23" id="KW-0456">Lyase</keyword>
<reference evidence="27 28" key="1">
    <citation type="journal article" date="2015" name="Genome Announc.">
        <title>Expanding the biotechnology potential of lactobacilli through comparative genomics of 213 strains and associated genera.</title>
        <authorList>
            <person name="Sun Z."/>
            <person name="Harris H.M."/>
            <person name="McCann A."/>
            <person name="Guo C."/>
            <person name="Argimon S."/>
            <person name="Zhang W."/>
            <person name="Yang X."/>
            <person name="Jeffery I.B."/>
            <person name="Cooney J.C."/>
            <person name="Kagawa T.F."/>
            <person name="Liu W."/>
            <person name="Song Y."/>
            <person name="Salvetti E."/>
            <person name="Wrobel A."/>
            <person name="Rasinkangas P."/>
            <person name="Parkhill J."/>
            <person name="Rea M.C."/>
            <person name="O'Sullivan O."/>
            <person name="Ritari J."/>
            <person name="Douillard F.P."/>
            <person name="Paul Ross R."/>
            <person name="Yang R."/>
            <person name="Briner A.E."/>
            <person name="Felis G.E."/>
            <person name="de Vos W.M."/>
            <person name="Barrangou R."/>
            <person name="Klaenhammer T.R."/>
            <person name="Caufield P.W."/>
            <person name="Cui Y."/>
            <person name="Zhang H."/>
            <person name="O'Toole P.W."/>
        </authorList>
    </citation>
    <scope>NUCLEOTIDE SEQUENCE [LARGE SCALE GENOMIC DNA]</scope>
    <source>
        <strain evidence="27 28">DSM 19909</strain>
    </source>
</reference>
<feature type="binding site" evidence="24">
    <location>
        <begin position="292"/>
        <end position="297"/>
    </location>
    <ligand>
        <name>ATP</name>
        <dbReference type="ChEBI" id="CHEBI:30616"/>
    </ligand>
</feature>
<dbReference type="GO" id="GO:0004140">
    <property type="term" value="F:dephospho-CoA kinase activity"/>
    <property type="evidence" value="ECO:0007669"/>
    <property type="project" value="UniProtKB-UniRule"/>
</dbReference>
<keyword evidence="28" id="KW-1185">Reference proteome</keyword>
<evidence type="ECO:0000256" key="15">
    <source>
        <dbReference type="ARBA" id="ARBA00022993"/>
    </source>
</evidence>
<keyword evidence="10 23" id="KW-0863">Zinc-finger</keyword>